<evidence type="ECO:0000256" key="2">
    <source>
        <dbReference type="ARBA" id="ARBA00012438"/>
    </source>
</evidence>
<dbReference type="InterPro" id="IPR003594">
    <property type="entry name" value="HATPase_dom"/>
</dbReference>
<dbReference type="InterPro" id="IPR013655">
    <property type="entry name" value="PAS_fold_3"/>
</dbReference>
<dbReference type="NCBIfam" id="TIGR00229">
    <property type="entry name" value="sensory_box"/>
    <property type="match status" value="5"/>
</dbReference>
<keyword evidence="8" id="KW-0175">Coiled coil</keyword>
<evidence type="ECO:0000256" key="4">
    <source>
        <dbReference type="ARBA" id="ARBA00022679"/>
    </source>
</evidence>
<dbReference type="Pfam" id="PF08448">
    <property type="entry name" value="PAS_4"/>
    <property type="match status" value="2"/>
</dbReference>
<feature type="domain" description="PAS" evidence="11">
    <location>
        <begin position="443"/>
        <end position="515"/>
    </location>
</feature>
<feature type="domain" description="PAC" evidence="12">
    <location>
        <begin position="791"/>
        <end position="843"/>
    </location>
</feature>
<dbReference type="Pfam" id="PF02518">
    <property type="entry name" value="HATPase_c"/>
    <property type="match status" value="1"/>
</dbReference>
<dbReference type="InterPro" id="IPR011006">
    <property type="entry name" value="CheY-like_superfamily"/>
</dbReference>
<dbReference type="CDD" id="cd16922">
    <property type="entry name" value="HATPase_EvgS-ArcB-TorS-like"/>
    <property type="match status" value="1"/>
</dbReference>
<keyword evidence="5" id="KW-0418">Kinase</keyword>
<dbReference type="InterPro" id="IPR004358">
    <property type="entry name" value="Sig_transdc_His_kin-like_C"/>
</dbReference>
<dbReference type="InterPro" id="IPR001610">
    <property type="entry name" value="PAC"/>
</dbReference>
<keyword evidence="4" id="KW-0808">Transferase</keyword>
<dbReference type="SMART" id="SM00086">
    <property type="entry name" value="PAC"/>
    <property type="match status" value="6"/>
</dbReference>
<dbReference type="InterPro" id="IPR013656">
    <property type="entry name" value="PAS_4"/>
</dbReference>
<dbReference type="InterPro" id="IPR000014">
    <property type="entry name" value="PAS"/>
</dbReference>
<dbReference type="InterPro" id="IPR035965">
    <property type="entry name" value="PAS-like_dom_sf"/>
</dbReference>
<keyword evidence="6" id="KW-0902">Two-component regulatory system</keyword>
<dbReference type="SMART" id="SM00387">
    <property type="entry name" value="HATPase_c"/>
    <property type="match status" value="1"/>
</dbReference>
<evidence type="ECO:0000256" key="5">
    <source>
        <dbReference type="ARBA" id="ARBA00022777"/>
    </source>
</evidence>
<dbReference type="EMBL" id="JBHFNR010000054">
    <property type="protein sequence ID" value="MFB2892873.1"/>
    <property type="molecule type" value="Genomic_DNA"/>
</dbReference>
<comment type="caution">
    <text evidence="13">The sequence shown here is derived from an EMBL/GenBank/DDBJ whole genome shotgun (WGS) entry which is preliminary data.</text>
</comment>
<dbReference type="Gene3D" id="2.10.70.100">
    <property type="match status" value="1"/>
</dbReference>
<dbReference type="InterPro" id="IPR052162">
    <property type="entry name" value="Sensor_kinase/Photoreceptor"/>
</dbReference>
<dbReference type="EC" id="2.7.13.3" evidence="2"/>
<dbReference type="InterPro" id="IPR003661">
    <property type="entry name" value="HisK_dim/P_dom"/>
</dbReference>
<dbReference type="InterPro" id="IPR001789">
    <property type="entry name" value="Sig_transdc_resp-reg_receiver"/>
</dbReference>
<evidence type="ECO:0000259" key="12">
    <source>
        <dbReference type="PROSITE" id="PS50113"/>
    </source>
</evidence>
<evidence type="ECO:0000256" key="1">
    <source>
        <dbReference type="ARBA" id="ARBA00000085"/>
    </source>
</evidence>
<feature type="domain" description="PAC" evidence="12">
    <location>
        <begin position="1046"/>
        <end position="1098"/>
    </location>
</feature>
<dbReference type="InterPro" id="IPR036097">
    <property type="entry name" value="HisK_dim/P_sf"/>
</dbReference>
<dbReference type="Pfam" id="PF08447">
    <property type="entry name" value="PAS_3"/>
    <property type="match status" value="3"/>
</dbReference>
<feature type="domain" description="PAC" evidence="12">
    <location>
        <begin position="519"/>
        <end position="571"/>
    </location>
</feature>
<keyword evidence="14" id="KW-1185">Reference proteome</keyword>
<dbReference type="SMART" id="SM00388">
    <property type="entry name" value="HisKA"/>
    <property type="match status" value="1"/>
</dbReference>
<dbReference type="SUPFAM" id="SSF55874">
    <property type="entry name" value="ATPase domain of HSP90 chaperone/DNA topoisomerase II/histidine kinase"/>
    <property type="match status" value="1"/>
</dbReference>
<dbReference type="InterPro" id="IPR036890">
    <property type="entry name" value="HATPase_C_sf"/>
</dbReference>
<dbReference type="InterPro" id="IPR000700">
    <property type="entry name" value="PAS-assoc_C"/>
</dbReference>
<evidence type="ECO:0000313" key="14">
    <source>
        <dbReference type="Proteomes" id="UP001576784"/>
    </source>
</evidence>
<dbReference type="Pfam" id="PF13426">
    <property type="entry name" value="PAS_9"/>
    <property type="match status" value="2"/>
</dbReference>
<dbReference type="Proteomes" id="UP001576784">
    <property type="component" value="Unassembled WGS sequence"/>
</dbReference>
<evidence type="ECO:0000256" key="7">
    <source>
        <dbReference type="PROSITE-ProRule" id="PRU00169"/>
    </source>
</evidence>
<evidence type="ECO:0000313" key="13">
    <source>
        <dbReference type="EMBL" id="MFB2892873.1"/>
    </source>
</evidence>
<dbReference type="Pfam" id="PF00512">
    <property type="entry name" value="HisKA"/>
    <property type="match status" value="1"/>
</dbReference>
<organism evidence="13 14">
    <name type="scientific">Floridaenema flaviceps BLCC-F50</name>
    <dbReference type="NCBI Taxonomy" id="3153642"/>
    <lineage>
        <taxon>Bacteria</taxon>
        <taxon>Bacillati</taxon>
        <taxon>Cyanobacteriota</taxon>
        <taxon>Cyanophyceae</taxon>
        <taxon>Oscillatoriophycideae</taxon>
        <taxon>Aerosakkonematales</taxon>
        <taxon>Aerosakkonemataceae</taxon>
        <taxon>Floridanema</taxon>
        <taxon>Floridanema flaviceps</taxon>
    </lineage>
</organism>
<evidence type="ECO:0000259" key="11">
    <source>
        <dbReference type="PROSITE" id="PS50112"/>
    </source>
</evidence>
<evidence type="ECO:0000259" key="9">
    <source>
        <dbReference type="PROSITE" id="PS50109"/>
    </source>
</evidence>
<dbReference type="Gene3D" id="3.30.450.20">
    <property type="entry name" value="PAS domain"/>
    <property type="match status" value="8"/>
</dbReference>
<proteinExistence type="predicted"/>
<dbReference type="CDD" id="cd17580">
    <property type="entry name" value="REC_2_DhkD-like"/>
    <property type="match status" value="1"/>
</dbReference>
<dbReference type="PROSITE" id="PS50110">
    <property type="entry name" value="RESPONSE_REGULATORY"/>
    <property type="match status" value="1"/>
</dbReference>
<comment type="catalytic activity">
    <reaction evidence="1">
        <text>ATP + protein L-histidine = ADP + protein N-phospho-L-histidine.</text>
        <dbReference type="EC" id="2.7.13.3"/>
    </reaction>
</comment>
<keyword evidence="3 7" id="KW-0597">Phosphoprotein</keyword>
<feature type="domain" description="PAS" evidence="11">
    <location>
        <begin position="971"/>
        <end position="1013"/>
    </location>
</feature>
<protein>
    <recommendedName>
        <fullName evidence="2">histidine kinase</fullName>
        <ecNumber evidence="2">2.7.13.3</ecNumber>
    </recommendedName>
</protein>
<dbReference type="Pfam" id="PF00072">
    <property type="entry name" value="Response_reg"/>
    <property type="match status" value="1"/>
</dbReference>
<dbReference type="PROSITE" id="PS50112">
    <property type="entry name" value="PAS"/>
    <property type="match status" value="4"/>
</dbReference>
<dbReference type="RefSeq" id="WP_413262540.1">
    <property type="nucleotide sequence ID" value="NZ_JBHFNR010000054.1"/>
</dbReference>
<feature type="domain" description="PAC" evidence="12">
    <location>
        <begin position="255"/>
        <end position="307"/>
    </location>
</feature>
<feature type="domain" description="PAC" evidence="12">
    <location>
        <begin position="918"/>
        <end position="970"/>
    </location>
</feature>
<dbReference type="Gene3D" id="3.30.565.10">
    <property type="entry name" value="Histidine kinase-like ATPase, C-terminal domain"/>
    <property type="match status" value="1"/>
</dbReference>
<feature type="coiled-coil region" evidence="8">
    <location>
        <begin position="1089"/>
        <end position="1116"/>
    </location>
</feature>
<feature type="modified residue" description="4-aspartylphosphate" evidence="7">
    <location>
        <position position="1432"/>
    </location>
</feature>
<dbReference type="CDD" id="cd00082">
    <property type="entry name" value="HisKA"/>
    <property type="match status" value="1"/>
</dbReference>
<feature type="domain" description="PAS" evidence="11">
    <location>
        <begin position="315"/>
        <end position="386"/>
    </location>
</feature>
<dbReference type="SMART" id="SM00091">
    <property type="entry name" value="PAS"/>
    <property type="match status" value="6"/>
</dbReference>
<evidence type="ECO:0000259" key="10">
    <source>
        <dbReference type="PROSITE" id="PS50110"/>
    </source>
</evidence>
<feature type="domain" description="Response regulatory" evidence="10">
    <location>
        <begin position="1383"/>
        <end position="1501"/>
    </location>
</feature>
<dbReference type="SUPFAM" id="SSF52172">
    <property type="entry name" value="CheY-like"/>
    <property type="match status" value="1"/>
</dbReference>
<evidence type="ECO:0000256" key="8">
    <source>
        <dbReference type="SAM" id="Coils"/>
    </source>
</evidence>
<feature type="domain" description="PAS" evidence="11">
    <location>
        <begin position="844"/>
        <end position="915"/>
    </location>
</feature>
<dbReference type="SUPFAM" id="SSF55785">
    <property type="entry name" value="PYP-like sensor domain (PAS domain)"/>
    <property type="match status" value="7"/>
</dbReference>
<evidence type="ECO:0000256" key="3">
    <source>
        <dbReference type="ARBA" id="ARBA00022553"/>
    </source>
</evidence>
<feature type="domain" description="Histidine kinase" evidence="9">
    <location>
        <begin position="1123"/>
        <end position="1361"/>
    </location>
</feature>
<dbReference type="PANTHER" id="PTHR43304:SF1">
    <property type="entry name" value="PAC DOMAIN-CONTAINING PROTEIN"/>
    <property type="match status" value="1"/>
</dbReference>
<dbReference type="PANTHER" id="PTHR43304">
    <property type="entry name" value="PHYTOCHROME-LIKE PROTEIN CPH1"/>
    <property type="match status" value="1"/>
</dbReference>
<dbReference type="SMART" id="SM00448">
    <property type="entry name" value="REC"/>
    <property type="match status" value="1"/>
</dbReference>
<feature type="domain" description="PAC" evidence="12">
    <location>
        <begin position="390"/>
        <end position="442"/>
    </location>
</feature>
<reference evidence="13 14" key="1">
    <citation type="submission" date="2024-09" db="EMBL/GenBank/DDBJ databases">
        <title>Floridaenema gen nov. (Aerosakkonemataceae, Aerosakkonematales ord. nov., Cyanobacteria) from benthic tropical and subtropical fresh waters, with the description of four new species.</title>
        <authorList>
            <person name="Moretto J.A."/>
            <person name="Berthold D.E."/>
            <person name="Lefler F.W."/>
            <person name="Huang I.-S."/>
            <person name="Laughinghouse H. IV."/>
        </authorList>
    </citation>
    <scope>NUCLEOTIDE SEQUENCE [LARGE SCALE GENOMIC DNA]</scope>
    <source>
        <strain evidence="13 14">BLCC-F50</strain>
    </source>
</reference>
<gene>
    <name evidence="13" type="ORF">ACE1CI_08010</name>
</gene>
<dbReference type="Gene3D" id="3.40.50.2300">
    <property type="match status" value="1"/>
</dbReference>
<dbReference type="PRINTS" id="PR00344">
    <property type="entry name" value="BCTRLSENSOR"/>
</dbReference>
<name>A0ABV4XME3_9CYAN</name>
<dbReference type="PROSITE" id="PS50109">
    <property type="entry name" value="HIS_KIN"/>
    <property type="match status" value="1"/>
</dbReference>
<accession>A0ABV4XME3</accession>
<dbReference type="CDD" id="cd00130">
    <property type="entry name" value="PAS"/>
    <property type="match status" value="5"/>
</dbReference>
<dbReference type="SUPFAM" id="SSF47384">
    <property type="entry name" value="Homodimeric domain of signal transducing histidine kinase"/>
    <property type="match status" value="1"/>
</dbReference>
<dbReference type="InterPro" id="IPR005467">
    <property type="entry name" value="His_kinase_dom"/>
</dbReference>
<evidence type="ECO:0000256" key="6">
    <source>
        <dbReference type="ARBA" id="ARBA00023012"/>
    </source>
</evidence>
<sequence length="1504" mass="170391">MRAMPAQEITGEVLIEGQMGVLMRSHDWSQTPLGSAQTWLQSLKTALNILFNVCYPMLLVWGDDRILFYNDAYSTVLSQTNVEIPFGQSIAGSKNAAESSIYSAVEQVFSTGRTLQLEHQPLPTNRDGNIEAPIYNWCYSPLWDETGQVGGVFATGHKVNSPETATAFNVTQSQAIAEPLRQPEEQLRLIINALPVLIAYVDKDHYYRFNNQAYSSWFGQPAATFTNRHVRDVLGFTAYEAVRPYMEQALSGQKVSYESEITYQEGRTRYIKADYIPHINSQGEVIGFFALVSDISDRKRIEEERNQAEAARGKSEEDFRAMFNLTSVGMVQADVKTRRLIRVNAAFCAITGYTEAELLALKVDDINHPEELDRDQERFISLIQGETATYQAEKRYLRKDGSTVWVFVTGNVIQDAEEEAIRIVAVIQDITERKQAETALRESEERFHFVTQAVNGLIFDWNLQTNKVYRSEKLYDLLGIAADDAPLDATWWHERIHPDDRARLQPQLDQLYASSAHLYDAEYRIRHEDGHWIDLWEQARLLRDEQGQITRIVGCTVDISARKQTEEALRRSEQRLRVSQELSLDAFTILDSVRDESGAIVDFVWTYVNPKAAEILQHPANELIGQRLLQVLPGNRLNRELFERYVRVVETGNSHDIELCYETDGITGWFRNMAVKLEDGAAIFFSDISDRKRSEQALMESETIARTKAEELAALMEITPAAIWIARDVQCHQMTANQTAYRLMQVEPGGVTTATPEDGSYSLPFKQSRNGEEIPPQDLPMQKAIRTRQEVTDELEFLFEDGTVQYIYGKAVPLYDWAGEIRGAIAAFVDISDRKRMEEALKTSEERLRFAVEGAALGTWEYDLASSEIIWSPAAKIMFGVALDAQVDYQVFIDAIHPDDRDRVHDAVERAVAQQEIYDVEMRTVWADGSIHWIRSIGRARYNQNALPTRMIGVVLDITERKQAEEDLQTSERRFRRLVESNMFGVAFGDFNGEIQYVNDYFLNIVGYTREEIESGQLGWIDLTPKEFLPLEEKALTELRSKGVAKPFEKEYICKDGSRVPVFIGLALLQEPYDKQEGIVAFHLNLTEQKQAEAERERLLKEAQIAREEAETANRIKDEFLAVLSHELRSPLNPILGWSKLLQTRQFDESGRQRALQTIERNAKLQTQLIEDLLDVSRILRGKMSLNIYPVNLATVVESALETVRLAAEAKQIQIQSIITAENAPILGDATRLQQIVWNLISNAVKFTPDGGRVEVSLSSSDGHLSFVEDESQKTNDKRLRTNYAQIQVKDTGKGISSEFLPYVFDYFRQEDGRTTRKFGGLGLGLAIVRHLTELHGGTVHAESPGEGQGATFIVRLPLMSKVTDSGKELTTTTKVMDLSKVQILLVDDEPDMRDLVQVILEQQAMQVRVAASAAEALKLFDEQLPDIFISDIGMPEVDGYMLMQQIRSRSPKQGGLIKAIALTAYAGDYDQKQAKKVGFQRHLAKPVEPEDLVRAIADLLLQH</sequence>
<dbReference type="PROSITE" id="PS50113">
    <property type="entry name" value="PAC"/>
    <property type="match status" value="6"/>
</dbReference>
<dbReference type="Gene3D" id="1.10.287.130">
    <property type="match status" value="1"/>
</dbReference>